<dbReference type="InterPro" id="IPR016130">
    <property type="entry name" value="Tyr_Pase_AS"/>
</dbReference>
<accession>A0A5K7YJT1</accession>
<dbReference type="InterPro" id="IPR000387">
    <property type="entry name" value="Tyr_Pase_dom"/>
</dbReference>
<dbReference type="AlphaFoldDB" id="A0A5K7YJT1"/>
<dbReference type="Gene3D" id="3.90.190.10">
    <property type="entry name" value="Protein tyrosine phosphatase superfamily"/>
    <property type="match status" value="1"/>
</dbReference>
<dbReference type="OrthoDB" id="9806482at2"/>
<name>A0A5K7YJT1_9BACT</name>
<dbReference type="PROSITE" id="PS00383">
    <property type="entry name" value="TYR_PHOSPHATASE_1"/>
    <property type="match status" value="1"/>
</dbReference>
<dbReference type="SMART" id="SM00195">
    <property type="entry name" value="DSPc"/>
    <property type="match status" value="1"/>
</dbReference>
<dbReference type="FunFam" id="3.90.190.10:FF:000157">
    <property type="entry name" value="Protein-tyrosine phosphatase"/>
    <property type="match status" value="1"/>
</dbReference>
<organism evidence="3 4">
    <name type="scientific">Desulfosarcina alkanivorans</name>
    <dbReference type="NCBI Taxonomy" id="571177"/>
    <lineage>
        <taxon>Bacteria</taxon>
        <taxon>Pseudomonadati</taxon>
        <taxon>Thermodesulfobacteriota</taxon>
        <taxon>Desulfobacteria</taxon>
        <taxon>Desulfobacterales</taxon>
        <taxon>Desulfosarcinaceae</taxon>
        <taxon>Desulfosarcina</taxon>
    </lineage>
</organism>
<dbReference type="Proteomes" id="UP000427906">
    <property type="component" value="Chromosome"/>
</dbReference>
<sequence>MGGYELTWITGDLAAGHAPLSYDDLDVIRAHGIHAIVNLCGEYCDLHEIQQDSGFAVYYLPIADECAPDMGEMEKALDWLGRQILSGHKALVHCRFGVGRTGTFLSAYLMRTGMDLKAAEKILKNTRANPSNYCQWKLLRQYNKRLKTERGRTRE</sequence>
<dbReference type="Pfam" id="PF22784">
    <property type="entry name" value="PTP-SAK"/>
    <property type="match status" value="1"/>
</dbReference>
<dbReference type="KEGG" id="dalk:DSCA_26930"/>
<keyword evidence="4" id="KW-1185">Reference proteome</keyword>
<gene>
    <name evidence="3" type="ORF">DSCA_26930</name>
</gene>
<feature type="domain" description="Tyrosine specific protein phosphatases" evidence="2">
    <location>
        <begin position="86"/>
        <end position="127"/>
    </location>
</feature>
<dbReference type="PROSITE" id="PS50056">
    <property type="entry name" value="TYR_PHOSPHATASE_2"/>
    <property type="match status" value="1"/>
</dbReference>
<reference evidence="3 4" key="1">
    <citation type="submission" date="2019-11" db="EMBL/GenBank/DDBJ databases">
        <title>Comparative genomics of hydrocarbon-degrading Desulfosarcina strains.</title>
        <authorList>
            <person name="Watanabe M."/>
            <person name="Kojima H."/>
            <person name="Fukui M."/>
        </authorList>
    </citation>
    <scope>NUCLEOTIDE SEQUENCE [LARGE SCALE GENOMIC DNA]</scope>
    <source>
        <strain evidence="3 4">PL12</strain>
    </source>
</reference>
<dbReference type="InterPro" id="IPR020422">
    <property type="entry name" value="TYR_PHOSPHATASE_DUAL_dom"/>
</dbReference>
<dbReference type="InterPro" id="IPR029021">
    <property type="entry name" value="Prot-tyrosine_phosphatase-like"/>
</dbReference>
<evidence type="ECO:0000259" key="2">
    <source>
        <dbReference type="PROSITE" id="PS50056"/>
    </source>
</evidence>
<dbReference type="EMBL" id="AP021874">
    <property type="protein sequence ID" value="BBO68763.1"/>
    <property type="molecule type" value="Genomic_DNA"/>
</dbReference>
<evidence type="ECO:0000313" key="4">
    <source>
        <dbReference type="Proteomes" id="UP000427906"/>
    </source>
</evidence>
<dbReference type="SUPFAM" id="SSF52799">
    <property type="entry name" value="(Phosphotyrosine protein) phosphatases II"/>
    <property type="match status" value="1"/>
</dbReference>
<dbReference type="RefSeq" id="WP_155316883.1">
    <property type="nucleotide sequence ID" value="NZ_AP021874.1"/>
</dbReference>
<keyword evidence="1" id="KW-0378">Hydrolase</keyword>
<dbReference type="InterPro" id="IPR057023">
    <property type="entry name" value="PTP-SAK"/>
</dbReference>
<protein>
    <recommendedName>
        <fullName evidence="2">Tyrosine specific protein phosphatases domain-containing protein</fullName>
    </recommendedName>
</protein>
<proteinExistence type="predicted"/>
<dbReference type="PANTHER" id="PTHR23339">
    <property type="entry name" value="TYROSINE SPECIFIC PROTEIN PHOSPHATASE AND DUAL SPECIFICITY PROTEIN PHOSPHATASE"/>
    <property type="match status" value="1"/>
</dbReference>
<dbReference type="InterPro" id="IPR050561">
    <property type="entry name" value="PTP"/>
</dbReference>
<evidence type="ECO:0000256" key="1">
    <source>
        <dbReference type="ARBA" id="ARBA00022801"/>
    </source>
</evidence>
<evidence type="ECO:0000313" key="3">
    <source>
        <dbReference type="EMBL" id="BBO68763.1"/>
    </source>
</evidence>
<dbReference type="GO" id="GO:0016791">
    <property type="term" value="F:phosphatase activity"/>
    <property type="evidence" value="ECO:0007669"/>
    <property type="project" value="UniProtKB-ARBA"/>
</dbReference>